<dbReference type="InterPro" id="IPR036388">
    <property type="entry name" value="WH-like_DNA-bd_sf"/>
</dbReference>
<evidence type="ECO:0000313" key="6">
    <source>
        <dbReference type="EMBL" id="MBR0664908.1"/>
    </source>
</evidence>
<keyword evidence="7" id="KW-1185">Reference proteome</keyword>
<dbReference type="Pfam" id="PF03466">
    <property type="entry name" value="LysR_substrate"/>
    <property type="match status" value="1"/>
</dbReference>
<keyword evidence="4" id="KW-0804">Transcription</keyword>
<evidence type="ECO:0000256" key="1">
    <source>
        <dbReference type="ARBA" id="ARBA00009437"/>
    </source>
</evidence>
<dbReference type="PRINTS" id="PR00039">
    <property type="entry name" value="HTHLYSR"/>
</dbReference>
<dbReference type="SUPFAM" id="SSF53850">
    <property type="entry name" value="Periplasmic binding protein-like II"/>
    <property type="match status" value="1"/>
</dbReference>
<dbReference type="PROSITE" id="PS50931">
    <property type="entry name" value="HTH_LYSR"/>
    <property type="match status" value="1"/>
</dbReference>
<organism evidence="6 7">
    <name type="scientific">Plastoroseomonas hellenica</name>
    <dbReference type="NCBI Taxonomy" id="2687306"/>
    <lineage>
        <taxon>Bacteria</taxon>
        <taxon>Pseudomonadati</taxon>
        <taxon>Pseudomonadota</taxon>
        <taxon>Alphaproteobacteria</taxon>
        <taxon>Acetobacterales</taxon>
        <taxon>Acetobacteraceae</taxon>
        <taxon>Plastoroseomonas</taxon>
    </lineage>
</organism>
<dbReference type="InterPro" id="IPR005119">
    <property type="entry name" value="LysR_subst-bd"/>
</dbReference>
<dbReference type="Gene3D" id="1.10.10.10">
    <property type="entry name" value="Winged helix-like DNA-binding domain superfamily/Winged helix DNA-binding domain"/>
    <property type="match status" value="1"/>
</dbReference>
<evidence type="ECO:0000256" key="3">
    <source>
        <dbReference type="ARBA" id="ARBA00023125"/>
    </source>
</evidence>
<dbReference type="PANTHER" id="PTHR30346">
    <property type="entry name" value="TRANSCRIPTIONAL DUAL REGULATOR HCAR-RELATED"/>
    <property type="match status" value="1"/>
</dbReference>
<keyword evidence="2" id="KW-0805">Transcription regulation</keyword>
<accession>A0ABS5EX81</accession>
<feature type="domain" description="HTH lysR-type" evidence="5">
    <location>
        <begin position="6"/>
        <end position="63"/>
    </location>
</feature>
<dbReference type="EMBL" id="JAAGBB010000011">
    <property type="protein sequence ID" value="MBR0664908.1"/>
    <property type="molecule type" value="Genomic_DNA"/>
</dbReference>
<dbReference type="InterPro" id="IPR000847">
    <property type="entry name" value="LysR_HTH_N"/>
</dbReference>
<gene>
    <name evidence="6" type="ORF">GXW71_11140</name>
</gene>
<dbReference type="Gene3D" id="3.40.190.10">
    <property type="entry name" value="Periplasmic binding protein-like II"/>
    <property type="match status" value="2"/>
</dbReference>
<name>A0ABS5EX81_9PROT</name>
<keyword evidence="3" id="KW-0238">DNA-binding</keyword>
<protein>
    <submittedName>
        <fullName evidence="6">LysR family transcriptional regulator</fullName>
    </submittedName>
</protein>
<sequence>MPDLAFDLRYLKYAMLVAEHGSFRRAAESLSLSQSTVSRRIKLLERRLGAPLFERKRTGAKPTVMGERFMRAAAVGAEHLRQAVNEMALVQRGDAGELRIGLVASLAQGGLGDILEAFRCKFPKVEVRLQEATSQANAACVLSGRLDIAFIPGEPRLPGCEAKHVWDEELFVAMSTQHRLATREGVTWNDLRNETFLICSDVHGPEVDDIIVRNVSALGFHPKISVHSVGRENLINLVGRKYGLTLAASSTLGATYPGVTFVPIFPRNESIRWSAVWSSDNQNPVLKRLLDLSTTPARRV</sequence>
<comment type="similarity">
    <text evidence="1">Belongs to the LysR transcriptional regulatory family.</text>
</comment>
<evidence type="ECO:0000313" key="7">
    <source>
        <dbReference type="Proteomes" id="UP001196870"/>
    </source>
</evidence>
<dbReference type="Proteomes" id="UP001196870">
    <property type="component" value="Unassembled WGS sequence"/>
</dbReference>
<proteinExistence type="inferred from homology"/>
<dbReference type="SUPFAM" id="SSF46785">
    <property type="entry name" value="Winged helix' DNA-binding domain"/>
    <property type="match status" value="1"/>
</dbReference>
<dbReference type="Pfam" id="PF00126">
    <property type="entry name" value="HTH_1"/>
    <property type="match status" value="1"/>
</dbReference>
<evidence type="ECO:0000259" key="5">
    <source>
        <dbReference type="PROSITE" id="PS50931"/>
    </source>
</evidence>
<dbReference type="PANTHER" id="PTHR30346:SF0">
    <property type="entry name" value="HCA OPERON TRANSCRIPTIONAL ACTIVATOR HCAR"/>
    <property type="match status" value="1"/>
</dbReference>
<comment type="caution">
    <text evidence="6">The sequence shown here is derived from an EMBL/GenBank/DDBJ whole genome shotgun (WGS) entry which is preliminary data.</text>
</comment>
<evidence type="ECO:0000256" key="4">
    <source>
        <dbReference type="ARBA" id="ARBA00023163"/>
    </source>
</evidence>
<reference evidence="7" key="1">
    <citation type="journal article" date="2021" name="Syst. Appl. Microbiol.">
        <title>Roseomonas hellenica sp. nov., isolated from roots of wild-growing Alkanna tinctoria.</title>
        <authorList>
            <person name="Rat A."/>
            <person name="Naranjo H.D."/>
            <person name="Lebbe L."/>
            <person name="Cnockaert M."/>
            <person name="Krigas N."/>
            <person name="Grigoriadou K."/>
            <person name="Maloupa E."/>
            <person name="Willems A."/>
        </authorList>
    </citation>
    <scope>NUCLEOTIDE SEQUENCE [LARGE SCALE GENOMIC DNA]</scope>
    <source>
        <strain evidence="7">LMG 31523</strain>
    </source>
</reference>
<dbReference type="CDD" id="cd08414">
    <property type="entry name" value="PBP2_LTTR_aromatics_like"/>
    <property type="match status" value="1"/>
</dbReference>
<dbReference type="InterPro" id="IPR036390">
    <property type="entry name" value="WH_DNA-bd_sf"/>
</dbReference>
<evidence type="ECO:0000256" key="2">
    <source>
        <dbReference type="ARBA" id="ARBA00023015"/>
    </source>
</evidence>